<evidence type="ECO:0000256" key="2">
    <source>
        <dbReference type="SAM" id="Phobius"/>
    </source>
</evidence>
<proteinExistence type="predicted"/>
<evidence type="ECO:0000313" key="4">
    <source>
        <dbReference type="Proteomes" id="UP000290288"/>
    </source>
</evidence>
<protein>
    <submittedName>
        <fullName evidence="3">Uncharacterized protein</fullName>
    </submittedName>
</protein>
<keyword evidence="2" id="KW-0472">Membrane</keyword>
<feature type="compositionally biased region" description="Polar residues" evidence="1">
    <location>
        <begin position="285"/>
        <end position="300"/>
    </location>
</feature>
<reference evidence="3 4" key="1">
    <citation type="submission" date="2019-01" db="EMBL/GenBank/DDBJ databases">
        <title>Draft genome sequence of Psathyrella aberdarensis IHI B618.</title>
        <authorList>
            <person name="Buettner E."/>
            <person name="Kellner H."/>
        </authorList>
    </citation>
    <scope>NUCLEOTIDE SEQUENCE [LARGE SCALE GENOMIC DNA]</scope>
    <source>
        <strain evidence="3 4">IHI B618</strain>
    </source>
</reference>
<dbReference type="EMBL" id="SDEE01000563">
    <property type="protein sequence ID" value="RXW15348.1"/>
    <property type="molecule type" value="Genomic_DNA"/>
</dbReference>
<organism evidence="3 4">
    <name type="scientific">Candolleomyces aberdarensis</name>
    <dbReference type="NCBI Taxonomy" id="2316362"/>
    <lineage>
        <taxon>Eukaryota</taxon>
        <taxon>Fungi</taxon>
        <taxon>Dikarya</taxon>
        <taxon>Basidiomycota</taxon>
        <taxon>Agaricomycotina</taxon>
        <taxon>Agaricomycetes</taxon>
        <taxon>Agaricomycetidae</taxon>
        <taxon>Agaricales</taxon>
        <taxon>Agaricineae</taxon>
        <taxon>Psathyrellaceae</taxon>
        <taxon>Candolleomyces</taxon>
    </lineage>
</organism>
<sequence length="345" mass="38179">MWWPLSAPADLPPTKRRRGLAGSIVSTAWSAALMGTAVGLTVYRLWRDRGRNEDDFDPSEYAHARKRRASAAMNQDDMSISRSASEPPSPPPPYNHEWTAIDYPNQSNHYSHSRPTLNVPTTPRGRDKVKPKPTPRSARKTGSIRAHQGQKSRKAAPFVRTVPAASSTRHYDQPEAFDVSMNHSNSASGCRFPAGNNDEEDLDVEEQMDWIGGKLAQLIEDGKRALGTEVVVMSDAKEDEVDDGSGAWVSDDEDSQRRGLKRRGSSASTRYYHHSRSTAASSTSVHQYPQISVSTSTPPRQSYGMGMPASPARSHHIVEDPCDSPEVREMMERARAKLAGRAFVR</sequence>
<feature type="compositionally biased region" description="Polar residues" evidence="1">
    <location>
        <begin position="104"/>
        <end position="121"/>
    </location>
</feature>
<evidence type="ECO:0000256" key="1">
    <source>
        <dbReference type="SAM" id="MobiDB-lite"/>
    </source>
</evidence>
<keyword evidence="2" id="KW-1133">Transmembrane helix</keyword>
<feature type="region of interest" description="Disordered" evidence="1">
    <location>
        <begin position="53"/>
        <end position="157"/>
    </location>
</feature>
<dbReference type="OrthoDB" id="2507743at2759"/>
<feature type="transmembrane region" description="Helical" evidence="2">
    <location>
        <begin position="20"/>
        <end position="43"/>
    </location>
</feature>
<keyword evidence="2" id="KW-0812">Transmembrane</keyword>
<feature type="region of interest" description="Disordered" evidence="1">
    <location>
        <begin position="237"/>
        <end position="314"/>
    </location>
</feature>
<dbReference type="Proteomes" id="UP000290288">
    <property type="component" value="Unassembled WGS sequence"/>
</dbReference>
<keyword evidence="4" id="KW-1185">Reference proteome</keyword>
<comment type="caution">
    <text evidence="3">The sequence shown here is derived from an EMBL/GenBank/DDBJ whole genome shotgun (WGS) entry which is preliminary data.</text>
</comment>
<accession>A0A4V1Q2J9</accession>
<name>A0A4V1Q2J9_9AGAR</name>
<dbReference type="AlphaFoldDB" id="A0A4V1Q2J9"/>
<gene>
    <name evidence="3" type="ORF">EST38_g10504</name>
</gene>
<dbReference type="STRING" id="2316362.A0A4V1Q2J9"/>
<evidence type="ECO:0000313" key="3">
    <source>
        <dbReference type="EMBL" id="RXW15348.1"/>
    </source>
</evidence>